<reference evidence="2" key="1">
    <citation type="journal article" date="2013" name="Nature">
        <title>Draft genome of the wheat A-genome progenitor Triticum urartu.</title>
        <authorList>
            <person name="Ling H.Q."/>
            <person name="Zhao S."/>
            <person name="Liu D."/>
            <person name="Wang J."/>
            <person name="Sun H."/>
            <person name="Zhang C."/>
            <person name="Fan H."/>
            <person name="Li D."/>
            <person name="Dong L."/>
            <person name="Tao Y."/>
            <person name="Gao C."/>
            <person name="Wu H."/>
            <person name="Li Y."/>
            <person name="Cui Y."/>
            <person name="Guo X."/>
            <person name="Zheng S."/>
            <person name="Wang B."/>
            <person name="Yu K."/>
            <person name="Liang Q."/>
            <person name="Yang W."/>
            <person name="Lou X."/>
            <person name="Chen J."/>
            <person name="Feng M."/>
            <person name="Jian J."/>
            <person name="Zhang X."/>
            <person name="Luo G."/>
            <person name="Jiang Y."/>
            <person name="Liu J."/>
            <person name="Wang Z."/>
            <person name="Sha Y."/>
            <person name="Zhang B."/>
            <person name="Wu H."/>
            <person name="Tang D."/>
            <person name="Shen Q."/>
            <person name="Xue P."/>
            <person name="Zou S."/>
            <person name="Wang X."/>
            <person name="Liu X."/>
            <person name="Wang F."/>
            <person name="Yang Y."/>
            <person name="An X."/>
            <person name="Dong Z."/>
            <person name="Zhang K."/>
            <person name="Zhang X."/>
            <person name="Luo M.C."/>
            <person name="Dvorak J."/>
            <person name="Tong Y."/>
            <person name="Wang J."/>
            <person name="Yang H."/>
            <person name="Li Z."/>
            <person name="Wang D."/>
            <person name="Zhang A."/>
            <person name="Wang J."/>
        </authorList>
    </citation>
    <scope>NUCLEOTIDE SEQUENCE</scope>
    <source>
        <strain evidence="2">cv. G1812</strain>
    </source>
</reference>
<dbReference type="Gramene" id="TuG1812G0400001360.01.T15">
    <property type="protein sequence ID" value="TuG1812G0400001360.01.T15.cds330164"/>
    <property type="gene ID" value="TuG1812G0400001360.01"/>
</dbReference>
<accession>A0A8R7U6W0</accession>
<name>A0A8R7U6W0_TRIUA</name>
<sequence>MGRTKTASKIGFSKECPYKLAMGTVIQGMEPRSCLASSAVQSGVVTSWCSNTQCRVLHAYESMRKSAAP</sequence>
<organism evidence="1 2">
    <name type="scientific">Triticum urartu</name>
    <name type="common">Red wild einkorn</name>
    <name type="synonym">Crithodium urartu</name>
    <dbReference type="NCBI Taxonomy" id="4572"/>
    <lineage>
        <taxon>Eukaryota</taxon>
        <taxon>Viridiplantae</taxon>
        <taxon>Streptophyta</taxon>
        <taxon>Embryophyta</taxon>
        <taxon>Tracheophyta</taxon>
        <taxon>Spermatophyta</taxon>
        <taxon>Magnoliopsida</taxon>
        <taxon>Liliopsida</taxon>
        <taxon>Poales</taxon>
        <taxon>Poaceae</taxon>
        <taxon>BOP clade</taxon>
        <taxon>Pooideae</taxon>
        <taxon>Triticodae</taxon>
        <taxon>Triticeae</taxon>
        <taxon>Triticinae</taxon>
        <taxon>Triticum</taxon>
    </lineage>
</organism>
<reference evidence="1" key="3">
    <citation type="submission" date="2022-06" db="UniProtKB">
        <authorList>
            <consortium name="EnsemblPlants"/>
        </authorList>
    </citation>
    <scope>IDENTIFICATION</scope>
</reference>
<dbReference type="EnsemblPlants" id="TuG1812G0400001360.01.T15">
    <property type="protein sequence ID" value="TuG1812G0400001360.01.T15.cds330164"/>
    <property type="gene ID" value="TuG1812G0400001360.01"/>
</dbReference>
<protein>
    <submittedName>
        <fullName evidence="1">Uncharacterized protein</fullName>
    </submittedName>
</protein>
<proteinExistence type="predicted"/>
<evidence type="ECO:0000313" key="2">
    <source>
        <dbReference type="Proteomes" id="UP000015106"/>
    </source>
</evidence>
<dbReference type="Proteomes" id="UP000015106">
    <property type="component" value="Chromosome 4"/>
</dbReference>
<keyword evidence="2" id="KW-1185">Reference proteome</keyword>
<reference evidence="1" key="2">
    <citation type="submission" date="2018-03" db="EMBL/GenBank/DDBJ databases">
        <title>The Triticum urartu genome reveals the dynamic nature of wheat genome evolution.</title>
        <authorList>
            <person name="Ling H."/>
            <person name="Ma B."/>
            <person name="Shi X."/>
            <person name="Liu H."/>
            <person name="Dong L."/>
            <person name="Sun H."/>
            <person name="Cao Y."/>
            <person name="Gao Q."/>
            <person name="Zheng S."/>
            <person name="Li Y."/>
            <person name="Yu Y."/>
            <person name="Du H."/>
            <person name="Qi M."/>
            <person name="Li Y."/>
            <person name="Yu H."/>
            <person name="Cui Y."/>
            <person name="Wang N."/>
            <person name="Chen C."/>
            <person name="Wu H."/>
            <person name="Zhao Y."/>
            <person name="Zhang J."/>
            <person name="Li Y."/>
            <person name="Zhou W."/>
            <person name="Zhang B."/>
            <person name="Hu W."/>
            <person name="Eijk M."/>
            <person name="Tang J."/>
            <person name="Witsenboer H."/>
            <person name="Zhao S."/>
            <person name="Li Z."/>
            <person name="Zhang A."/>
            <person name="Wang D."/>
            <person name="Liang C."/>
        </authorList>
    </citation>
    <scope>NUCLEOTIDE SEQUENCE [LARGE SCALE GENOMIC DNA]</scope>
    <source>
        <strain evidence="1">cv. G1812</strain>
    </source>
</reference>
<dbReference type="AlphaFoldDB" id="A0A8R7U6W0"/>
<evidence type="ECO:0000313" key="1">
    <source>
        <dbReference type="EnsemblPlants" id="TuG1812G0400001360.01.T15.cds330164"/>
    </source>
</evidence>